<name>A0AAV7X5P1_9NEOP</name>
<reference evidence="4" key="1">
    <citation type="submission" date="2022-12" db="EMBL/GenBank/DDBJ databases">
        <title>Chromosome-level genome assembly of the bean flower thrips Megalurothrips usitatus.</title>
        <authorList>
            <person name="Ma L."/>
            <person name="Liu Q."/>
            <person name="Li H."/>
            <person name="Cai W."/>
        </authorList>
    </citation>
    <scope>NUCLEOTIDE SEQUENCE</scope>
    <source>
        <strain evidence="4">Cailab_2022a</strain>
    </source>
</reference>
<evidence type="ECO:0000259" key="2">
    <source>
        <dbReference type="PROSITE" id="PS50003"/>
    </source>
</evidence>
<dbReference type="SMART" id="SM00233">
    <property type="entry name" value="PH"/>
    <property type="match status" value="1"/>
</dbReference>
<sequence length="538" mass="60598">MNTDQCHKEGYLLFQTQGMLKKSWHRKYCQLFKASKHGIERLEVYENKDDRLKNSVTKIITLENCVKITQDLQKQNPFVFTVFTKVSVHHFACPTEVEMSDWISAMQAVAFKDDFSRQTIEEDNDLYCPSGEGVFSVKLVPSDASTNCGLDPGPYTLVVTPTALQLREHNSNQLLFTWPYRFIRRYGTRTGKFTFEAGRKCDSGEGEFQLEHSNQQEIFRCMSSKMKNMRQLLPALGSTNSEFEGALSMLPRSRSPLLPSPTSATSAICELDFSCSSSSQSSVQTLPRQPPPLHPKPLPSKPLVLAKPIPPAKPSKPTKPPRKSLETTHTREQVYTPGTAMSLPTTPTDDYDSIVVRKEAWRTLGMEEMHHTERRTAGTENADDYEDIDAPRDDATVPSIMHLPEQQSCPAIFAARDLRAGVDPTDNYDKLEHFGSSSRLNTRTMAYQPFGKLQSAASMPRLEHPTLMSKMLSDDDMSNDSIESCRRADDSHNGYGMVRKKSLPSETVSAPFTLNLARPNHQMCNEQEYAIVLKPKLV</sequence>
<dbReference type="CDD" id="cd00821">
    <property type="entry name" value="PH"/>
    <property type="match status" value="1"/>
</dbReference>
<dbReference type="SUPFAM" id="SSF50729">
    <property type="entry name" value="PH domain-like"/>
    <property type="match status" value="2"/>
</dbReference>
<dbReference type="PANTHER" id="PTHR21258:SF62">
    <property type="entry name" value="INSULIN RECEPTOR SUBSTRATE 1"/>
    <property type="match status" value="1"/>
</dbReference>
<dbReference type="PROSITE" id="PS50003">
    <property type="entry name" value="PH_DOMAIN"/>
    <property type="match status" value="1"/>
</dbReference>
<dbReference type="EMBL" id="JAPTSV010000013">
    <property type="protein sequence ID" value="KAJ1521214.1"/>
    <property type="molecule type" value="Genomic_DNA"/>
</dbReference>
<evidence type="ECO:0000259" key="3">
    <source>
        <dbReference type="PROSITE" id="PS51064"/>
    </source>
</evidence>
<dbReference type="PANTHER" id="PTHR21258">
    <property type="entry name" value="DOCKING PROTEIN RELATED"/>
    <property type="match status" value="1"/>
</dbReference>
<dbReference type="GO" id="GO:0043410">
    <property type="term" value="P:positive regulation of MAPK cascade"/>
    <property type="evidence" value="ECO:0007669"/>
    <property type="project" value="TreeGrafter"/>
</dbReference>
<comment type="caution">
    <text evidence="4">The sequence shown here is derived from an EMBL/GenBank/DDBJ whole genome shotgun (WGS) entry which is preliminary data.</text>
</comment>
<dbReference type="GO" id="GO:0007265">
    <property type="term" value="P:Ras protein signal transduction"/>
    <property type="evidence" value="ECO:0007669"/>
    <property type="project" value="TreeGrafter"/>
</dbReference>
<dbReference type="Proteomes" id="UP001075354">
    <property type="component" value="Chromosome 13"/>
</dbReference>
<evidence type="ECO:0000256" key="1">
    <source>
        <dbReference type="SAM" id="MobiDB-lite"/>
    </source>
</evidence>
<protein>
    <recommendedName>
        <fullName evidence="6">Insulin receptor substrate 1</fullName>
    </recommendedName>
</protein>
<organism evidence="4 5">
    <name type="scientific">Megalurothrips usitatus</name>
    <name type="common">bean blossom thrips</name>
    <dbReference type="NCBI Taxonomy" id="439358"/>
    <lineage>
        <taxon>Eukaryota</taxon>
        <taxon>Metazoa</taxon>
        <taxon>Ecdysozoa</taxon>
        <taxon>Arthropoda</taxon>
        <taxon>Hexapoda</taxon>
        <taxon>Insecta</taxon>
        <taxon>Pterygota</taxon>
        <taxon>Neoptera</taxon>
        <taxon>Paraneoptera</taxon>
        <taxon>Thysanoptera</taxon>
        <taxon>Terebrantia</taxon>
        <taxon>Thripoidea</taxon>
        <taxon>Thripidae</taxon>
        <taxon>Megalurothrips</taxon>
    </lineage>
</organism>
<evidence type="ECO:0008006" key="6">
    <source>
        <dbReference type="Google" id="ProtNLM"/>
    </source>
</evidence>
<keyword evidence="5" id="KW-1185">Reference proteome</keyword>
<accession>A0AAV7X5P1</accession>
<gene>
    <name evidence="4" type="ORF">ONE63_002901</name>
</gene>
<dbReference type="InterPro" id="IPR050996">
    <property type="entry name" value="Docking_Protein_DOK"/>
</dbReference>
<dbReference type="PROSITE" id="PS51064">
    <property type="entry name" value="IRS_PTB"/>
    <property type="match status" value="1"/>
</dbReference>
<dbReference type="InterPro" id="IPR002404">
    <property type="entry name" value="IRS_PTB"/>
</dbReference>
<dbReference type="InterPro" id="IPR011993">
    <property type="entry name" value="PH-like_dom_sf"/>
</dbReference>
<dbReference type="AlphaFoldDB" id="A0AAV7X5P1"/>
<feature type="domain" description="IRS-type PTB" evidence="3">
    <location>
        <begin position="131"/>
        <end position="236"/>
    </location>
</feature>
<proteinExistence type="predicted"/>
<dbReference type="Pfam" id="PF02174">
    <property type="entry name" value="IRS"/>
    <property type="match status" value="1"/>
</dbReference>
<dbReference type="Pfam" id="PF00169">
    <property type="entry name" value="PH"/>
    <property type="match status" value="1"/>
</dbReference>
<evidence type="ECO:0000313" key="4">
    <source>
        <dbReference type="EMBL" id="KAJ1521214.1"/>
    </source>
</evidence>
<dbReference type="GO" id="GO:0007169">
    <property type="term" value="P:cell surface receptor protein tyrosine kinase signaling pathway"/>
    <property type="evidence" value="ECO:0007669"/>
    <property type="project" value="TreeGrafter"/>
</dbReference>
<feature type="compositionally biased region" description="Pro residues" evidence="1">
    <location>
        <begin position="288"/>
        <end position="300"/>
    </location>
</feature>
<dbReference type="GO" id="GO:0005737">
    <property type="term" value="C:cytoplasm"/>
    <property type="evidence" value="ECO:0007669"/>
    <property type="project" value="TreeGrafter"/>
</dbReference>
<feature type="region of interest" description="Disordered" evidence="1">
    <location>
        <begin position="279"/>
        <end position="330"/>
    </location>
</feature>
<dbReference type="SMART" id="SM00310">
    <property type="entry name" value="PTBI"/>
    <property type="match status" value="1"/>
</dbReference>
<dbReference type="Gene3D" id="2.30.29.30">
    <property type="entry name" value="Pleckstrin-homology domain (PH domain)/Phosphotyrosine-binding domain (PTB)"/>
    <property type="match status" value="2"/>
</dbReference>
<dbReference type="SMART" id="SM01244">
    <property type="entry name" value="IRS"/>
    <property type="match status" value="1"/>
</dbReference>
<feature type="compositionally biased region" description="Pro residues" evidence="1">
    <location>
        <begin position="308"/>
        <end position="318"/>
    </location>
</feature>
<dbReference type="InterPro" id="IPR001849">
    <property type="entry name" value="PH_domain"/>
</dbReference>
<feature type="domain" description="PH" evidence="2">
    <location>
        <begin position="5"/>
        <end position="111"/>
    </location>
</feature>
<evidence type="ECO:0000313" key="5">
    <source>
        <dbReference type="Proteomes" id="UP001075354"/>
    </source>
</evidence>